<evidence type="ECO:0000313" key="5">
    <source>
        <dbReference type="Proteomes" id="UP000516404"/>
    </source>
</evidence>
<feature type="domain" description="MRB1590-like C-terminal" evidence="3">
    <location>
        <begin position="478"/>
        <end position="577"/>
    </location>
</feature>
<dbReference type="Pfam" id="PF21117">
    <property type="entry name" value="MRB1590_C"/>
    <property type="match status" value="1"/>
</dbReference>
<dbReference type="Pfam" id="PF20446">
    <property type="entry name" value="ABC_N"/>
    <property type="match status" value="1"/>
</dbReference>
<dbReference type="EMBL" id="CP061539">
    <property type="protein sequence ID" value="QNV37137.1"/>
    <property type="molecule type" value="Genomic_DNA"/>
</dbReference>
<evidence type="ECO:0000259" key="2">
    <source>
        <dbReference type="Pfam" id="PF20446"/>
    </source>
</evidence>
<dbReference type="InterPro" id="IPR046833">
    <property type="entry name" value="ABC_N"/>
</dbReference>
<accession>A0A7H2BBU1</accession>
<feature type="domain" description="ATPase of the ABC class N-terminal" evidence="2">
    <location>
        <begin position="5"/>
        <end position="152"/>
    </location>
</feature>
<dbReference type="InterPro" id="IPR046834">
    <property type="entry name" value="ABC_ATPase_C"/>
</dbReference>
<sequence>MATSSSLAQRLRSLDGKSYGALKSLMGTYEFEGFSLHIDRVQSDPYAPPSRIRISVPISKTNLSEDTLSTYEQKVAVRDFIARDIADAIAHGPRDFRFVSPGQEILERSSVVIDDSEVQIRLTFGFPAAGRRVKGALAARLLVDDLPDLVRFSALGEDLDREALAEHVITYTDFLWLQNSLTHDGLIGFVANGSVLARASGDSDRPLAQAVPFESPESLQVDLTAPSGRVLKGMGIRKGITLIVGGGYHGKSTVLKALERGVYAHVPGDGREFVITAADAMAVRAEDGRAVTGVNIDPFISNLPGGIDTSDFSTSNASGSTSQAANVAEALEIGTSALLMDEDTSATNFMIRDTAMKELVAPRFEPITPFVDRVRAMYDELGVSTVIVMGGSGAFFSEADTVIALNEYVPQDVTARAHEIAASYAPPRPVSDIHSEGEKIYTGFLSASEQKMLKQDPAPYRVARPGALGTQQARKAPRARGLHEVEIDKQSTELRYVSQLVDSSQTQAIALALKQVDQQLTPTTSIASTAQLVIAQLRANGLDGLTGGGKNFRGDLAMPRASELMATINRMRNLRVQTPTG</sequence>
<dbReference type="AlphaFoldDB" id="A0A7H2BBU1"/>
<dbReference type="InterPro" id="IPR049069">
    <property type="entry name" value="MRB1590-like_C"/>
</dbReference>
<name>A0A7H2BBU1_9MICC</name>
<dbReference type="PANTHER" id="PTHR38149:SF1">
    <property type="entry name" value="ATPASE"/>
    <property type="match status" value="1"/>
</dbReference>
<dbReference type="Proteomes" id="UP000516404">
    <property type="component" value="Chromosome"/>
</dbReference>
<dbReference type="GeneID" id="96624123"/>
<dbReference type="KEGG" id="rter:IDM49_07710"/>
<dbReference type="InterPro" id="IPR019195">
    <property type="entry name" value="ABC_ATPase_put"/>
</dbReference>
<dbReference type="PANTHER" id="PTHR38149">
    <property type="entry name" value="ATPASE"/>
    <property type="match status" value="1"/>
</dbReference>
<evidence type="ECO:0000313" key="4">
    <source>
        <dbReference type="EMBL" id="QNV37137.1"/>
    </source>
</evidence>
<keyword evidence="5" id="KW-1185">Reference proteome</keyword>
<protein>
    <submittedName>
        <fullName evidence="4">ABC-ATPase domain-containing protein</fullName>
    </submittedName>
</protein>
<gene>
    <name evidence="4" type="ORF">IDM49_07710</name>
</gene>
<reference evidence="4 5" key="1">
    <citation type="submission" date="2020-09" db="EMBL/GenBank/DDBJ databases">
        <title>Investigation of environmental microbes.</title>
        <authorList>
            <person name="Ou Y."/>
            <person name="Kang Q."/>
        </authorList>
    </citation>
    <scope>NUCLEOTIDE SEQUENCE [LARGE SCALE GENOMIC DNA]</scope>
    <source>
        <strain evidence="4 5">KJZ-14</strain>
    </source>
</reference>
<dbReference type="Pfam" id="PF09818">
    <property type="entry name" value="ABC_ATPase"/>
    <property type="match status" value="1"/>
</dbReference>
<proteinExistence type="predicted"/>
<feature type="domain" description="ATPase of the ABC class C-terminal" evidence="1">
    <location>
        <begin position="161"/>
        <end position="424"/>
    </location>
</feature>
<dbReference type="RefSeq" id="WP_190724083.1">
    <property type="nucleotide sequence ID" value="NZ_CP061539.1"/>
</dbReference>
<organism evidence="4 5">
    <name type="scientific">Rothia terrae</name>
    <dbReference type="NCBI Taxonomy" id="396015"/>
    <lineage>
        <taxon>Bacteria</taxon>
        <taxon>Bacillati</taxon>
        <taxon>Actinomycetota</taxon>
        <taxon>Actinomycetes</taxon>
        <taxon>Micrococcales</taxon>
        <taxon>Micrococcaceae</taxon>
        <taxon>Rothia</taxon>
    </lineage>
</organism>
<evidence type="ECO:0000259" key="3">
    <source>
        <dbReference type="Pfam" id="PF21117"/>
    </source>
</evidence>
<dbReference type="InterPro" id="IPR027417">
    <property type="entry name" value="P-loop_NTPase"/>
</dbReference>
<dbReference type="SUPFAM" id="SSF52540">
    <property type="entry name" value="P-loop containing nucleoside triphosphate hydrolases"/>
    <property type="match status" value="1"/>
</dbReference>
<evidence type="ECO:0000259" key="1">
    <source>
        <dbReference type="Pfam" id="PF09818"/>
    </source>
</evidence>